<dbReference type="InterPro" id="IPR025342">
    <property type="entry name" value="DUF4248"/>
</dbReference>
<dbReference type="EMBL" id="JACRTI010000010">
    <property type="protein sequence ID" value="MBC8601286.1"/>
    <property type="molecule type" value="Genomic_DNA"/>
</dbReference>
<sequence length="73" mass="8294">MNEIFKVKSYGWQELAILYAPGITPRAATQRLTLWVKNIPDLIESLKGKGWVKGQRLLTPVQVKLIVDYLGEP</sequence>
<dbReference type="RefSeq" id="WP_115498849.1">
    <property type="nucleotide sequence ID" value="NZ_JACRTI010000010.1"/>
</dbReference>
<name>A0A3D8HGE8_9BACT</name>
<evidence type="ECO:0000313" key="3">
    <source>
        <dbReference type="Proteomes" id="UP000256321"/>
    </source>
</evidence>
<evidence type="ECO:0000313" key="4">
    <source>
        <dbReference type="Proteomes" id="UP000629596"/>
    </source>
</evidence>
<organism evidence="2 3">
    <name type="scientific">Parabacteroides acidifaciens</name>
    <dbReference type="NCBI Taxonomy" id="2290935"/>
    <lineage>
        <taxon>Bacteria</taxon>
        <taxon>Pseudomonadati</taxon>
        <taxon>Bacteroidota</taxon>
        <taxon>Bacteroidia</taxon>
        <taxon>Bacteroidales</taxon>
        <taxon>Tannerellaceae</taxon>
        <taxon>Parabacteroides</taxon>
    </lineage>
</organism>
<dbReference type="Proteomes" id="UP000629596">
    <property type="component" value="Unassembled WGS sequence"/>
</dbReference>
<accession>A0A3D8HGE8</accession>
<protein>
    <submittedName>
        <fullName evidence="2">DUF4248 domain-containing protein</fullName>
    </submittedName>
</protein>
<dbReference type="AlphaFoldDB" id="A0A3D8HGE8"/>
<reference evidence="1 4" key="2">
    <citation type="submission" date="2020-08" db="EMBL/GenBank/DDBJ databases">
        <title>Genome public.</title>
        <authorList>
            <person name="Liu C."/>
            <person name="Sun Q."/>
        </authorList>
    </citation>
    <scope>NUCLEOTIDE SEQUENCE [LARGE SCALE GENOMIC DNA]</scope>
    <source>
        <strain evidence="1 4">426_9</strain>
    </source>
</reference>
<dbReference type="EMBL" id="QREV01000010">
    <property type="protein sequence ID" value="RDU50043.1"/>
    <property type="molecule type" value="Genomic_DNA"/>
</dbReference>
<gene>
    <name evidence="2" type="ORF">DWU89_06225</name>
    <name evidence="1" type="ORF">H8784_06075</name>
</gene>
<evidence type="ECO:0000313" key="2">
    <source>
        <dbReference type="EMBL" id="RDU50043.1"/>
    </source>
</evidence>
<keyword evidence="4" id="KW-1185">Reference proteome</keyword>
<evidence type="ECO:0000313" key="1">
    <source>
        <dbReference type="EMBL" id="MBC8601286.1"/>
    </source>
</evidence>
<dbReference type="Pfam" id="PF14053">
    <property type="entry name" value="DUF4248"/>
    <property type="match status" value="1"/>
</dbReference>
<proteinExistence type="predicted"/>
<comment type="caution">
    <text evidence="2">The sequence shown here is derived from an EMBL/GenBank/DDBJ whole genome shotgun (WGS) entry which is preliminary data.</text>
</comment>
<reference evidence="2 3" key="1">
    <citation type="submission" date="2018-07" db="EMBL/GenBank/DDBJ databases">
        <title>Parabacteroides acidifaciens nov. sp., isolated from human feces.</title>
        <authorList>
            <person name="Wang Y.J."/>
        </authorList>
    </citation>
    <scope>NUCLEOTIDE SEQUENCE [LARGE SCALE GENOMIC DNA]</scope>
    <source>
        <strain evidence="2 3">426-9</strain>
    </source>
</reference>
<dbReference type="Proteomes" id="UP000256321">
    <property type="component" value="Unassembled WGS sequence"/>
</dbReference>